<evidence type="ECO:0000256" key="16">
    <source>
        <dbReference type="ARBA" id="ARBA00023204"/>
    </source>
</evidence>
<evidence type="ECO:0000256" key="10">
    <source>
        <dbReference type="ARBA" id="ARBA00022763"/>
    </source>
</evidence>
<keyword evidence="9 19" id="KW-0479">Metal-binding</keyword>
<evidence type="ECO:0000313" key="26">
    <source>
        <dbReference type="EMBL" id="CAF3556569.1"/>
    </source>
</evidence>
<dbReference type="AlphaFoldDB" id="A0A813NWB9"/>
<evidence type="ECO:0000313" key="25">
    <source>
        <dbReference type="EMBL" id="CAF3517996.1"/>
    </source>
</evidence>
<evidence type="ECO:0000256" key="18">
    <source>
        <dbReference type="PROSITE-ProRule" id="PRU00175"/>
    </source>
</evidence>
<dbReference type="InterPro" id="IPR014857">
    <property type="entry name" value="Nse1_RING_C4HC3-type"/>
</dbReference>
<dbReference type="EMBL" id="CAJNOQ010000013">
    <property type="protein sequence ID" value="CAF0739826.1"/>
    <property type="molecule type" value="Genomic_DNA"/>
</dbReference>
<keyword evidence="11 18" id="KW-0863">Zinc-finger</keyword>
<evidence type="ECO:0000256" key="15">
    <source>
        <dbReference type="ARBA" id="ARBA00023172"/>
    </source>
</evidence>
<evidence type="ECO:0000256" key="2">
    <source>
        <dbReference type="ARBA" id="ARBA00004123"/>
    </source>
</evidence>
<comment type="subcellular location">
    <subcellularLocation>
        <location evidence="3">Chromosome</location>
    </subcellularLocation>
    <subcellularLocation>
        <location evidence="2 19">Nucleus</location>
    </subcellularLocation>
</comment>
<evidence type="ECO:0000256" key="6">
    <source>
        <dbReference type="ARBA" id="ARBA00019422"/>
    </source>
</evidence>
<dbReference type="InterPro" id="IPR011513">
    <property type="entry name" value="Nse1"/>
</dbReference>
<keyword evidence="10 19" id="KW-0227">DNA damage</keyword>
<comment type="catalytic activity">
    <reaction evidence="1 19">
        <text>S-ubiquitinyl-[E2 ubiquitin-conjugating enzyme]-L-cysteine + [acceptor protein]-L-lysine = [E2 ubiquitin-conjugating enzyme]-L-cysteine + N(6)-ubiquitinyl-[acceptor protein]-L-lysine.</text>
        <dbReference type="EC" id="2.3.2.27"/>
    </reaction>
</comment>
<keyword evidence="27" id="KW-1185">Reference proteome</keyword>
<evidence type="ECO:0000259" key="21">
    <source>
        <dbReference type="PROSITE" id="PS50081"/>
    </source>
</evidence>
<dbReference type="PANTHER" id="PTHR20973">
    <property type="entry name" value="NON-SMC ELEMENT 1-RELATED"/>
    <property type="match status" value="1"/>
</dbReference>
<evidence type="ECO:0000256" key="1">
    <source>
        <dbReference type="ARBA" id="ARBA00000900"/>
    </source>
</evidence>
<protein>
    <recommendedName>
        <fullName evidence="6 19">Non-structural maintenance of chromosomes element 1 homolog</fullName>
        <ecNumber evidence="5 19">2.3.2.27</ecNumber>
    </recommendedName>
</protein>
<dbReference type="InterPro" id="IPR001841">
    <property type="entry name" value="Znf_RING"/>
</dbReference>
<feature type="domain" description="RING-type" evidence="22">
    <location>
        <begin position="193"/>
        <end position="238"/>
    </location>
</feature>
<evidence type="ECO:0000256" key="11">
    <source>
        <dbReference type="ARBA" id="ARBA00022771"/>
    </source>
</evidence>
<evidence type="ECO:0000256" key="3">
    <source>
        <dbReference type="ARBA" id="ARBA00004286"/>
    </source>
</evidence>
<evidence type="ECO:0000313" key="27">
    <source>
        <dbReference type="Proteomes" id="UP000663829"/>
    </source>
</evidence>
<feature type="compositionally biased region" description="Low complexity" evidence="20">
    <location>
        <begin position="269"/>
        <end position="287"/>
    </location>
</feature>
<evidence type="ECO:0000313" key="24">
    <source>
        <dbReference type="EMBL" id="CAF0775422.1"/>
    </source>
</evidence>
<keyword evidence="13 19" id="KW-0862">Zinc</keyword>
<evidence type="ECO:0000256" key="12">
    <source>
        <dbReference type="ARBA" id="ARBA00022786"/>
    </source>
</evidence>
<comment type="caution">
    <text evidence="23">The sequence shown here is derived from an EMBL/GenBank/DDBJ whole genome shotgun (WGS) entry which is preliminary data.</text>
</comment>
<evidence type="ECO:0000256" key="8">
    <source>
        <dbReference type="ARBA" id="ARBA00022679"/>
    </source>
</evidence>
<comment type="similarity">
    <text evidence="4 19">Belongs to the NSE1 family.</text>
</comment>
<accession>A0A813NWB9</accession>
<keyword evidence="14" id="KW-0832">Ubl conjugation</keyword>
<dbReference type="Proteomes" id="UP000682733">
    <property type="component" value="Unassembled WGS sequence"/>
</dbReference>
<dbReference type="EMBL" id="CAJOBC010000013">
    <property type="protein sequence ID" value="CAF3517996.1"/>
    <property type="molecule type" value="Genomic_DNA"/>
</dbReference>
<dbReference type="InterPro" id="IPR036388">
    <property type="entry name" value="WH-like_DNA-bd_sf"/>
</dbReference>
<dbReference type="Gene3D" id="1.10.10.10">
    <property type="entry name" value="Winged helix-like DNA-binding domain superfamily/Winged helix DNA-binding domain"/>
    <property type="match status" value="1"/>
</dbReference>
<proteinExistence type="inferred from homology"/>
<keyword evidence="8 19" id="KW-0808">Transferase</keyword>
<dbReference type="Pfam" id="PF07574">
    <property type="entry name" value="SMC_Nse1"/>
    <property type="match status" value="1"/>
</dbReference>
<evidence type="ECO:0000256" key="4">
    <source>
        <dbReference type="ARBA" id="ARBA00010258"/>
    </source>
</evidence>
<evidence type="ECO:0000256" key="13">
    <source>
        <dbReference type="ARBA" id="ARBA00022833"/>
    </source>
</evidence>
<organism evidence="23 27">
    <name type="scientific">Didymodactylos carnosus</name>
    <dbReference type="NCBI Taxonomy" id="1234261"/>
    <lineage>
        <taxon>Eukaryota</taxon>
        <taxon>Metazoa</taxon>
        <taxon>Spiralia</taxon>
        <taxon>Gnathifera</taxon>
        <taxon>Rotifera</taxon>
        <taxon>Eurotatoria</taxon>
        <taxon>Bdelloidea</taxon>
        <taxon>Philodinida</taxon>
        <taxon>Philodinidae</taxon>
        <taxon>Didymodactylos</taxon>
    </lineage>
</organism>
<dbReference type="GO" id="GO:0000724">
    <property type="term" value="P:double-strand break repair via homologous recombination"/>
    <property type="evidence" value="ECO:0007669"/>
    <property type="project" value="TreeGrafter"/>
</dbReference>
<dbReference type="EMBL" id="CAJNOK010000786">
    <property type="protein sequence ID" value="CAF0775422.1"/>
    <property type="molecule type" value="Genomic_DNA"/>
</dbReference>
<feature type="compositionally biased region" description="Acidic residues" evidence="20">
    <location>
        <begin position="296"/>
        <end position="306"/>
    </location>
</feature>
<dbReference type="PROSITE" id="PS50081">
    <property type="entry name" value="ZF_DAG_PE_2"/>
    <property type="match status" value="1"/>
</dbReference>
<dbReference type="InterPro" id="IPR013083">
    <property type="entry name" value="Znf_RING/FYVE/PHD"/>
</dbReference>
<evidence type="ECO:0000313" key="23">
    <source>
        <dbReference type="EMBL" id="CAF0739826.1"/>
    </source>
</evidence>
<dbReference type="EC" id="2.3.2.27" evidence="5 19"/>
<dbReference type="GO" id="GO:0030915">
    <property type="term" value="C:Smc5-Smc6 complex"/>
    <property type="evidence" value="ECO:0007669"/>
    <property type="project" value="UniProtKB-UniRule"/>
</dbReference>
<evidence type="ECO:0000256" key="17">
    <source>
        <dbReference type="ARBA" id="ARBA00023242"/>
    </source>
</evidence>
<dbReference type="Pfam" id="PF08746">
    <property type="entry name" value="zf-RING-like"/>
    <property type="match status" value="1"/>
</dbReference>
<evidence type="ECO:0000256" key="14">
    <source>
        <dbReference type="ARBA" id="ARBA00022843"/>
    </source>
</evidence>
<dbReference type="Gene3D" id="3.30.40.10">
    <property type="entry name" value="Zinc/RING finger domain, C3HC4 (zinc finger)"/>
    <property type="match status" value="1"/>
</dbReference>
<dbReference type="Proteomes" id="UP000677228">
    <property type="component" value="Unassembled WGS sequence"/>
</dbReference>
<evidence type="ECO:0000259" key="22">
    <source>
        <dbReference type="PROSITE" id="PS50089"/>
    </source>
</evidence>
<name>A0A813NWB9_9BILA</name>
<dbReference type="GO" id="GO:0061630">
    <property type="term" value="F:ubiquitin protein ligase activity"/>
    <property type="evidence" value="ECO:0007669"/>
    <property type="project" value="UniProtKB-EC"/>
</dbReference>
<feature type="region of interest" description="Disordered" evidence="20">
    <location>
        <begin position="251"/>
        <end position="306"/>
    </location>
</feature>
<evidence type="ECO:0000256" key="9">
    <source>
        <dbReference type="ARBA" id="ARBA00022723"/>
    </source>
</evidence>
<keyword evidence="15 19" id="KW-0233">DNA recombination</keyword>
<dbReference type="InterPro" id="IPR002219">
    <property type="entry name" value="PKC_DAG/PE"/>
</dbReference>
<dbReference type="EMBL" id="CAJOBA010000786">
    <property type="protein sequence ID" value="CAF3556569.1"/>
    <property type="molecule type" value="Genomic_DNA"/>
</dbReference>
<sequence>MVLNETLQQLVQYFLHHGALSEQELIELLESLRDRYDLKIKANDEIKIFTNQYLPKINENINPYGFDIKCVHSEEYENDVYYCCVQNLKPIFAKMDVSYTEKEAAIFEKMLELILLNDSHSTTTREIFEAVLGNGLKITKNDFNDVITRFRKEKWIESGRGRDADNLIILHIRAITEMSSFITDTYKDEVYACKLCSRLLLRGLRCPNCSCFLHRSCGVKYFKNLSMQKSKMSCPSCKQEWDQLILNDLDDEPEKENDQPRSSSLKRQSTTVATTSSRTSATTSSRARSTRRIVSDEDENDENNGF</sequence>
<keyword evidence="16 19" id="KW-0234">DNA repair</keyword>
<gene>
    <name evidence="23" type="ORF">GPM918_LOCUS197</name>
    <name evidence="24" type="ORF">OVA965_LOCUS3313</name>
    <name evidence="25" type="ORF">SRO942_LOCUS198</name>
    <name evidence="26" type="ORF">TMI583_LOCUS3312</name>
</gene>
<evidence type="ECO:0000256" key="20">
    <source>
        <dbReference type="SAM" id="MobiDB-lite"/>
    </source>
</evidence>
<keyword evidence="7" id="KW-0158">Chromosome</keyword>
<dbReference type="Gene3D" id="3.90.1150.220">
    <property type="match status" value="1"/>
</dbReference>
<dbReference type="PANTHER" id="PTHR20973:SF0">
    <property type="entry name" value="NON-STRUCTURAL MAINTENANCE OF CHROMOSOMES ELEMENT 1 HOMOLOG"/>
    <property type="match status" value="1"/>
</dbReference>
<dbReference type="PROSITE" id="PS50089">
    <property type="entry name" value="ZF_RING_2"/>
    <property type="match status" value="1"/>
</dbReference>
<dbReference type="GO" id="GO:0005634">
    <property type="term" value="C:nucleus"/>
    <property type="evidence" value="ECO:0007669"/>
    <property type="project" value="UniProtKB-SubCell"/>
</dbReference>
<dbReference type="OrthoDB" id="185455at2759"/>
<comment type="subunit">
    <text evidence="19">Component of the Smc5-Smc6 complex.</text>
</comment>
<keyword evidence="12 19" id="KW-0833">Ubl conjugation pathway</keyword>
<reference evidence="23" key="1">
    <citation type="submission" date="2021-02" db="EMBL/GenBank/DDBJ databases">
        <authorList>
            <person name="Nowell W R."/>
        </authorList>
    </citation>
    <scope>NUCLEOTIDE SEQUENCE</scope>
</reference>
<dbReference type="GO" id="GO:0008270">
    <property type="term" value="F:zinc ion binding"/>
    <property type="evidence" value="ECO:0007669"/>
    <property type="project" value="UniProtKB-KW"/>
</dbReference>
<keyword evidence="17 19" id="KW-0539">Nucleus</keyword>
<dbReference type="Proteomes" id="UP000663829">
    <property type="component" value="Unassembled WGS sequence"/>
</dbReference>
<evidence type="ECO:0000256" key="19">
    <source>
        <dbReference type="RuleBase" id="RU368018"/>
    </source>
</evidence>
<evidence type="ECO:0000256" key="7">
    <source>
        <dbReference type="ARBA" id="ARBA00022454"/>
    </source>
</evidence>
<evidence type="ECO:0000256" key="5">
    <source>
        <dbReference type="ARBA" id="ARBA00012483"/>
    </source>
</evidence>
<feature type="domain" description="Phorbol-ester/DAG-type" evidence="21">
    <location>
        <begin position="178"/>
        <end position="225"/>
    </location>
</feature>
<dbReference type="Proteomes" id="UP000681722">
    <property type="component" value="Unassembled WGS sequence"/>
</dbReference>